<evidence type="ECO:0000256" key="11">
    <source>
        <dbReference type="ARBA" id="ARBA00023136"/>
    </source>
</evidence>
<feature type="domain" description="Cation-transporting P-type ATPase N-terminal" evidence="13">
    <location>
        <begin position="2"/>
        <end position="69"/>
    </location>
</feature>
<dbReference type="PRINTS" id="PR00120">
    <property type="entry name" value="HATPASE"/>
</dbReference>
<dbReference type="Gene3D" id="1.20.1110.10">
    <property type="entry name" value="Calcium-transporting ATPase, transmembrane domain"/>
    <property type="match status" value="1"/>
</dbReference>
<dbReference type="InterPro" id="IPR036412">
    <property type="entry name" value="HAD-like_sf"/>
</dbReference>
<dbReference type="PANTHER" id="PTHR42861">
    <property type="entry name" value="CALCIUM-TRANSPORTING ATPASE"/>
    <property type="match status" value="1"/>
</dbReference>
<feature type="transmembrane region" description="Helical" evidence="12">
    <location>
        <begin position="719"/>
        <end position="741"/>
    </location>
</feature>
<evidence type="ECO:0000256" key="7">
    <source>
        <dbReference type="ARBA" id="ARBA00022840"/>
    </source>
</evidence>
<keyword evidence="5" id="KW-0479">Metal-binding</keyword>
<dbReference type="PROSITE" id="PS00154">
    <property type="entry name" value="ATPASE_E1_E2"/>
    <property type="match status" value="1"/>
</dbReference>
<dbReference type="GO" id="GO:0016887">
    <property type="term" value="F:ATP hydrolysis activity"/>
    <property type="evidence" value="ECO:0007669"/>
    <property type="project" value="InterPro"/>
</dbReference>
<comment type="subcellular location">
    <subcellularLocation>
        <location evidence="1">Membrane</location>
        <topology evidence="1">Multi-pass membrane protein</topology>
    </subcellularLocation>
</comment>
<protein>
    <submittedName>
        <fullName evidence="14">Cation transporter ATPase</fullName>
    </submittedName>
</protein>
<keyword evidence="9" id="KW-1278">Translocase</keyword>
<reference evidence="14 15" key="2">
    <citation type="journal article" date="2014" name="FEMS Microbiol. Lett.">
        <title>Draft genomic DNA sequence of the facultatively methylotrophic bacterium Acidomonas methanolica type strain MB58.</title>
        <authorList>
            <person name="Higashiura N."/>
            <person name="Hadano H."/>
            <person name="Hirakawa H."/>
            <person name="Matsutani M."/>
            <person name="Takabe S."/>
            <person name="Matsushita K."/>
            <person name="Azuma Y."/>
        </authorList>
    </citation>
    <scope>NUCLEOTIDE SEQUENCE [LARGE SCALE GENOMIC DNA]</scope>
    <source>
        <strain evidence="14 15">MB58</strain>
    </source>
</reference>
<dbReference type="OrthoDB" id="391538at2"/>
<dbReference type="Gene3D" id="3.40.1110.10">
    <property type="entry name" value="Calcium-transporting ATPase, cytoplasmic domain N"/>
    <property type="match status" value="1"/>
</dbReference>
<dbReference type="Proteomes" id="UP000019760">
    <property type="component" value="Unassembled WGS sequence"/>
</dbReference>
<evidence type="ECO:0000256" key="9">
    <source>
        <dbReference type="ARBA" id="ARBA00022967"/>
    </source>
</evidence>
<keyword evidence="6" id="KW-0547">Nucleotide-binding</keyword>
<evidence type="ECO:0000256" key="3">
    <source>
        <dbReference type="ARBA" id="ARBA00022553"/>
    </source>
</evidence>
<organism evidence="14 15">
    <name type="scientific">Acidomonas methanolica NBRC 104435</name>
    <dbReference type="NCBI Taxonomy" id="1231351"/>
    <lineage>
        <taxon>Bacteria</taxon>
        <taxon>Pseudomonadati</taxon>
        <taxon>Pseudomonadota</taxon>
        <taxon>Alphaproteobacteria</taxon>
        <taxon>Acetobacterales</taxon>
        <taxon>Acetobacteraceae</taxon>
        <taxon>Acidomonas</taxon>
    </lineage>
</organism>
<evidence type="ECO:0000256" key="1">
    <source>
        <dbReference type="ARBA" id="ARBA00004141"/>
    </source>
</evidence>
<evidence type="ECO:0000259" key="13">
    <source>
        <dbReference type="SMART" id="SM00831"/>
    </source>
</evidence>
<dbReference type="Gene3D" id="2.70.150.10">
    <property type="entry name" value="Calcium-transporting ATPase, cytoplasmic transduction domain A"/>
    <property type="match status" value="1"/>
</dbReference>
<comment type="similarity">
    <text evidence="2">Belongs to the cation transport ATPase (P-type) (TC 3.A.3) family. Type IIIA subfamily.</text>
</comment>
<dbReference type="Pfam" id="PF00702">
    <property type="entry name" value="Hydrolase"/>
    <property type="match status" value="1"/>
</dbReference>
<evidence type="ECO:0000256" key="4">
    <source>
        <dbReference type="ARBA" id="ARBA00022692"/>
    </source>
</evidence>
<dbReference type="FunFam" id="2.70.150.10:FF:000042">
    <property type="entry name" value="Plasma membrane ATPase"/>
    <property type="match status" value="1"/>
</dbReference>
<evidence type="ECO:0000256" key="6">
    <source>
        <dbReference type="ARBA" id="ARBA00022741"/>
    </source>
</evidence>
<proteinExistence type="inferred from homology"/>
<dbReference type="EMBL" id="BAND01000009">
    <property type="protein sequence ID" value="GAJ27883.1"/>
    <property type="molecule type" value="Genomic_DNA"/>
</dbReference>
<dbReference type="GO" id="GO:0005524">
    <property type="term" value="F:ATP binding"/>
    <property type="evidence" value="ECO:0007669"/>
    <property type="project" value="UniProtKB-KW"/>
</dbReference>
<name>A0A023D151_ACIMT</name>
<keyword evidence="8" id="KW-0460">Magnesium</keyword>
<gene>
    <name evidence="14" type="ORF">Amme_009_020</name>
</gene>
<dbReference type="SFLD" id="SFLDF00027">
    <property type="entry name" value="p-type_atpase"/>
    <property type="match status" value="1"/>
</dbReference>
<keyword evidence="11 12" id="KW-0472">Membrane</keyword>
<keyword evidence="10 12" id="KW-1133">Transmembrane helix</keyword>
<reference evidence="15" key="1">
    <citation type="journal article" date="2014" name="FEMS Microbiol. Lett.">
        <title>Draft Genomic DNA Sequence of the Facultatively Methylotrophic Bacterium Acidomonas methanolica type strain MB58.</title>
        <authorList>
            <person name="Higashiura N."/>
            <person name="Hadano H."/>
            <person name="Hirakawa H."/>
            <person name="Matsutani M."/>
            <person name="Takabe S."/>
            <person name="Matsushita K."/>
            <person name="Azuma Y."/>
        </authorList>
    </citation>
    <scope>NUCLEOTIDE SEQUENCE [LARGE SCALE GENOMIC DNA]</scope>
    <source>
        <strain evidence="15">MB58</strain>
    </source>
</reference>
<feature type="transmembrane region" description="Helical" evidence="12">
    <location>
        <begin position="658"/>
        <end position="677"/>
    </location>
</feature>
<evidence type="ECO:0000313" key="14">
    <source>
        <dbReference type="EMBL" id="GAJ27883.1"/>
    </source>
</evidence>
<dbReference type="GO" id="GO:0016020">
    <property type="term" value="C:membrane"/>
    <property type="evidence" value="ECO:0007669"/>
    <property type="project" value="UniProtKB-SubCell"/>
</dbReference>
<dbReference type="Pfam" id="PF00690">
    <property type="entry name" value="Cation_ATPase_N"/>
    <property type="match status" value="1"/>
</dbReference>
<dbReference type="InterPro" id="IPR044492">
    <property type="entry name" value="P_typ_ATPase_HD_dom"/>
</dbReference>
<evidence type="ECO:0000313" key="15">
    <source>
        <dbReference type="Proteomes" id="UP000019760"/>
    </source>
</evidence>
<dbReference type="PRINTS" id="PR00119">
    <property type="entry name" value="CATATPASE"/>
</dbReference>
<accession>A0A023D151</accession>
<dbReference type="InterPro" id="IPR023214">
    <property type="entry name" value="HAD_sf"/>
</dbReference>
<feature type="transmembrane region" description="Helical" evidence="12">
    <location>
        <begin position="747"/>
        <end position="764"/>
    </location>
</feature>
<feature type="transmembrane region" description="Helical" evidence="12">
    <location>
        <begin position="223"/>
        <end position="242"/>
    </location>
</feature>
<evidence type="ECO:0000256" key="10">
    <source>
        <dbReference type="ARBA" id="ARBA00022989"/>
    </source>
</evidence>
<evidence type="ECO:0000256" key="5">
    <source>
        <dbReference type="ARBA" id="ARBA00022723"/>
    </source>
</evidence>
<comment type="caution">
    <text evidence="14">The sequence shown here is derived from an EMBL/GenBank/DDBJ whole genome shotgun (WGS) entry which is preliminary data.</text>
</comment>
<dbReference type="NCBIfam" id="TIGR01494">
    <property type="entry name" value="ATPase_P-type"/>
    <property type="match status" value="2"/>
</dbReference>
<feature type="transmembrane region" description="Helical" evidence="12">
    <location>
        <begin position="248"/>
        <end position="271"/>
    </location>
</feature>
<dbReference type="SUPFAM" id="SSF81653">
    <property type="entry name" value="Calcium ATPase, transduction domain A"/>
    <property type="match status" value="1"/>
</dbReference>
<dbReference type="SUPFAM" id="SSF56784">
    <property type="entry name" value="HAD-like"/>
    <property type="match status" value="1"/>
</dbReference>
<sequence length="778" mass="81772">MSGSTTPAPPVCASGGLTEAAAQERLVAFGPNEIVKPPPGALHAFFRRLWGPIPWLLEAALCLEAALGKTVEPAIIGGWLVFSALVGSMQERRAHAALDLLRGQLHVEARVVRGGIWRRIAARDLVPGDRVGLAAGDLVPADCTVAAGAVEADQSALTGESAAVSRDIGETLYSGSTIRRGRAEATVTQTGARSYFGRTAELVRTAGAASHLERLLFAVVRHLVSIDSALAVLLVAVALWRGETLLPLIPFFLVLLTATVPITMPAAFTAANAVEARNLAKEGVLVTGLSSVQEAASLDVLCVDKTGTLTLNRQTIAAVVPLAGETEDGVLAFAAAACDESTQGVVDGLILGLARKHALTPFTRETFIPFDPAAKRSEAMLRPAHEGDPVRVVLGSPAVLGMLADTPPDFTAKVEELAVSGARLLAVAAGAADRPRIRGLIALADPLRPDAASLVAKIEALGIRILMVTGDTRATAEVVAKQVGLGTRFGDASRDLDNSLDFDGFANFYPEEKFRLVKTLQQTGRIVGMTGDGVNDAPALKQAEVGIAVQDASDVAKAAAGIVLTRPGLEGIVSVVSGGRRVFRRMLTWTITKVARTVELAALLTFGYIATGFFVVPLTMIVVITVLNDIVTLTLATDRAWVSPAPEQWDIGQISRRGAALAAGWLILGFTVLWLALHPLHLPVPQIQTLMFVYLMYTAQVTIWLTRTPGHFWSLPPSGPVMMATIGNILIAGLMAGFGVLTAPVSFGLLAALLLAVLIAALLFDQLGGLKNSLVLRP</sequence>
<keyword evidence="4 12" id="KW-0812">Transmembrane</keyword>
<dbReference type="InterPro" id="IPR008250">
    <property type="entry name" value="ATPase_P-typ_transduc_dom_A_sf"/>
</dbReference>
<dbReference type="InterPro" id="IPR059000">
    <property type="entry name" value="ATPase_P-type_domA"/>
</dbReference>
<dbReference type="GO" id="GO:0046872">
    <property type="term" value="F:metal ion binding"/>
    <property type="evidence" value="ECO:0007669"/>
    <property type="project" value="UniProtKB-KW"/>
</dbReference>
<dbReference type="InterPro" id="IPR023298">
    <property type="entry name" value="ATPase_P-typ_TM_dom_sf"/>
</dbReference>
<dbReference type="Pfam" id="PF00122">
    <property type="entry name" value="E1-E2_ATPase"/>
    <property type="match status" value="1"/>
</dbReference>
<dbReference type="InterPro" id="IPR001757">
    <property type="entry name" value="P_typ_ATPase"/>
</dbReference>
<dbReference type="InterPro" id="IPR018303">
    <property type="entry name" value="ATPase_P-typ_P_site"/>
</dbReference>
<dbReference type="GO" id="GO:0015662">
    <property type="term" value="F:P-type ion transporter activity"/>
    <property type="evidence" value="ECO:0007669"/>
    <property type="project" value="UniProtKB-ARBA"/>
</dbReference>
<keyword evidence="7" id="KW-0067">ATP-binding</keyword>
<dbReference type="SFLD" id="SFLDS00003">
    <property type="entry name" value="Haloacid_Dehalogenase"/>
    <property type="match status" value="1"/>
</dbReference>
<dbReference type="FunFam" id="3.40.50.1000:FF:000211">
    <property type="entry name" value="Plasma membrane ATPase"/>
    <property type="match status" value="1"/>
</dbReference>
<dbReference type="SMART" id="SM00831">
    <property type="entry name" value="Cation_ATPase_N"/>
    <property type="match status" value="1"/>
</dbReference>
<dbReference type="RefSeq" id="WP_042055848.1">
    <property type="nucleotide sequence ID" value="NZ_BAND01000009.1"/>
</dbReference>
<dbReference type="InterPro" id="IPR023299">
    <property type="entry name" value="ATPase_P-typ_cyto_dom_N"/>
</dbReference>
<dbReference type="Gene3D" id="3.40.50.1000">
    <property type="entry name" value="HAD superfamily/HAD-like"/>
    <property type="match status" value="1"/>
</dbReference>
<dbReference type="AlphaFoldDB" id="A0A023D151"/>
<dbReference type="InterPro" id="IPR004014">
    <property type="entry name" value="ATPase_P-typ_cation-transptr_N"/>
</dbReference>
<evidence type="ECO:0000256" key="12">
    <source>
        <dbReference type="SAM" id="Phobius"/>
    </source>
</evidence>
<dbReference type="SUPFAM" id="SSF81665">
    <property type="entry name" value="Calcium ATPase, transmembrane domain M"/>
    <property type="match status" value="1"/>
</dbReference>
<keyword evidence="3" id="KW-0597">Phosphoprotein</keyword>
<evidence type="ECO:0000256" key="2">
    <source>
        <dbReference type="ARBA" id="ARBA00008804"/>
    </source>
</evidence>
<keyword evidence="15" id="KW-1185">Reference proteome</keyword>
<dbReference type="SFLD" id="SFLDG00002">
    <property type="entry name" value="C1.7:_P-type_atpase_like"/>
    <property type="match status" value="1"/>
</dbReference>
<feature type="transmembrane region" description="Helical" evidence="12">
    <location>
        <begin position="689"/>
        <end position="707"/>
    </location>
</feature>
<evidence type="ECO:0000256" key="8">
    <source>
        <dbReference type="ARBA" id="ARBA00022842"/>
    </source>
</evidence>